<dbReference type="OrthoDB" id="68340at2157"/>
<dbReference type="InterPro" id="IPR002734">
    <property type="entry name" value="RibDG_C"/>
</dbReference>
<keyword evidence="6" id="KW-1185">Reference proteome</keyword>
<keyword evidence="3 5" id="KW-0560">Oxidoreductase</keyword>
<dbReference type="GO" id="GO:0009231">
    <property type="term" value="P:riboflavin biosynthetic process"/>
    <property type="evidence" value="ECO:0007669"/>
    <property type="project" value="InterPro"/>
</dbReference>
<name>A0A0E3S6F3_9EURY</name>
<evidence type="ECO:0000256" key="1">
    <source>
        <dbReference type="ARBA" id="ARBA00005104"/>
    </source>
</evidence>
<dbReference type="PANTHER" id="PTHR38011:SF7">
    <property type="entry name" value="2,5-DIAMINO-6-RIBOSYLAMINO-4(3H)-PYRIMIDINONE 5'-PHOSPHATE REDUCTASE"/>
    <property type="match status" value="1"/>
</dbReference>
<sequence>MIPKLVIHNSISLDGSTTGFTANLDVHYGILGSYEPDAMIVGSNTAKTGTQFFCEKIPPEEESDFKKPDIQPDDTRAYWMIADSRGILEGLMHVFRRSEYSKDVIVLVSEKTPEAYLNYLKERDYDFIQAGAERVDVKQALEIANERYGFKLVVSDSGGILNSILLEQGLVEEISLILTPEIVGKNGTNLFRGIEKSGTQLELVRNEIVEKKYVHLVYRVLKK</sequence>
<evidence type="ECO:0000313" key="6">
    <source>
        <dbReference type="Proteomes" id="UP000033101"/>
    </source>
</evidence>
<organism evidence="5 6">
    <name type="scientific">Methanosarcina horonobensis HB-1 = JCM 15518</name>
    <dbReference type="NCBI Taxonomy" id="1434110"/>
    <lineage>
        <taxon>Archaea</taxon>
        <taxon>Methanobacteriati</taxon>
        <taxon>Methanobacteriota</taxon>
        <taxon>Stenosarchaea group</taxon>
        <taxon>Methanomicrobia</taxon>
        <taxon>Methanosarcinales</taxon>
        <taxon>Methanosarcinaceae</taxon>
        <taxon>Methanosarcina</taxon>
    </lineage>
</organism>
<dbReference type="EC" id="1.1.1.193" evidence="5"/>
<dbReference type="Pfam" id="PF01872">
    <property type="entry name" value="RibD_C"/>
    <property type="match status" value="1"/>
</dbReference>
<accession>A0A0E3S6F3</accession>
<proteinExistence type="predicted"/>
<protein>
    <submittedName>
        <fullName evidence="5">5-amino-6-(5-phosphoribosylamino)uracil reductase</fullName>
        <ecNumber evidence="5">1.1.1.193</ecNumber>
    </submittedName>
</protein>
<keyword evidence="2" id="KW-0521">NADP</keyword>
<dbReference type="Proteomes" id="UP000033101">
    <property type="component" value="Chromosome"/>
</dbReference>
<dbReference type="SUPFAM" id="SSF53597">
    <property type="entry name" value="Dihydrofolate reductase-like"/>
    <property type="match status" value="1"/>
</dbReference>
<comment type="pathway">
    <text evidence="1">Cofactor biosynthesis; riboflavin biosynthesis.</text>
</comment>
<reference evidence="5 6" key="1">
    <citation type="submission" date="2014-07" db="EMBL/GenBank/DDBJ databases">
        <title>Methanogenic archaea and the global carbon cycle.</title>
        <authorList>
            <person name="Henriksen J.R."/>
            <person name="Luke J."/>
            <person name="Reinhart S."/>
            <person name="Benedict M.N."/>
            <person name="Youngblut N.D."/>
            <person name="Metcalf M.E."/>
            <person name="Whitaker R.J."/>
            <person name="Metcalf W.W."/>
        </authorList>
    </citation>
    <scope>NUCLEOTIDE SEQUENCE [LARGE SCALE GENOMIC DNA]</scope>
    <source>
        <strain evidence="5 6">HB-1</strain>
    </source>
</reference>
<dbReference type="KEGG" id="mhor:MSHOH_0311"/>
<gene>
    <name evidence="5" type="ORF">MSHOH_0311</name>
</gene>
<dbReference type="InterPro" id="IPR050765">
    <property type="entry name" value="Riboflavin_Biosynth_HTPR"/>
</dbReference>
<evidence type="ECO:0000259" key="4">
    <source>
        <dbReference type="Pfam" id="PF01872"/>
    </source>
</evidence>
<dbReference type="PATRIC" id="fig|1434110.4.peg.366"/>
<dbReference type="Gene3D" id="3.40.430.10">
    <property type="entry name" value="Dihydrofolate Reductase, subunit A"/>
    <property type="match status" value="1"/>
</dbReference>
<evidence type="ECO:0000256" key="2">
    <source>
        <dbReference type="ARBA" id="ARBA00022857"/>
    </source>
</evidence>
<dbReference type="RefSeq" id="WP_048136848.1">
    <property type="nucleotide sequence ID" value="NZ_CP009516.1"/>
</dbReference>
<feature type="domain" description="Bacterial bifunctional deaminase-reductase C-terminal" evidence="4">
    <location>
        <begin position="34"/>
        <end position="209"/>
    </location>
</feature>
<dbReference type="GeneID" id="24829433"/>
<dbReference type="HOGENOM" id="CLU_073038_2_0_2"/>
<dbReference type="STRING" id="1434110.MSHOH_0311"/>
<dbReference type="InterPro" id="IPR024072">
    <property type="entry name" value="DHFR-like_dom_sf"/>
</dbReference>
<evidence type="ECO:0000256" key="3">
    <source>
        <dbReference type="ARBA" id="ARBA00023002"/>
    </source>
</evidence>
<evidence type="ECO:0000313" key="5">
    <source>
        <dbReference type="EMBL" id="AKB76794.1"/>
    </source>
</evidence>
<dbReference type="PANTHER" id="PTHR38011">
    <property type="entry name" value="DIHYDROFOLATE REDUCTASE FAMILY PROTEIN (AFU_ORTHOLOGUE AFUA_8G06820)"/>
    <property type="match status" value="1"/>
</dbReference>
<dbReference type="AlphaFoldDB" id="A0A0E3S6F3"/>
<dbReference type="GO" id="GO:0008703">
    <property type="term" value="F:5-amino-6-(5-phosphoribosylamino)uracil reductase activity"/>
    <property type="evidence" value="ECO:0007669"/>
    <property type="project" value="UniProtKB-EC"/>
</dbReference>
<dbReference type="EMBL" id="CP009516">
    <property type="protein sequence ID" value="AKB76794.1"/>
    <property type="molecule type" value="Genomic_DNA"/>
</dbReference>